<name>A0ABV5GI95_9FLAO</name>
<evidence type="ECO:0000313" key="1">
    <source>
        <dbReference type="EMBL" id="MFB9095100.1"/>
    </source>
</evidence>
<proteinExistence type="predicted"/>
<accession>A0ABV5GI95</accession>
<protein>
    <submittedName>
        <fullName evidence="1">Uncharacterized protein</fullName>
    </submittedName>
</protein>
<evidence type="ECO:0000313" key="2">
    <source>
        <dbReference type="Proteomes" id="UP001589607"/>
    </source>
</evidence>
<reference evidence="1 2" key="1">
    <citation type="submission" date="2024-09" db="EMBL/GenBank/DDBJ databases">
        <authorList>
            <person name="Sun Q."/>
            <person name="Mori K."/>
        </authorList>
    </citation>
    <scope>NUCLEOTIDE SEQUENCE [LARGE SCALE GENOMIC DNA]</scope>
    <source>
        <strain evidence="1 2">CECT 7955</strain>
    </source>
</reference>
<keyword evidence="2" id="KW-1185">Reference proteome</keyword>
<dbReference type="EMBL" id="JBHMEY010000002">
    <property type="protein sequence ID" value="MFB9095100.1"/>
    <property type="molecule type" value="Genomic_DNA"/>
</dbReference>
<comment type="caution">
    <text evidence="1">The sequence shown here is derived from an EMBL/GenBank/DDBJ whole genome shotgun (WGS) entry which is preliminary data.</text>
</comment>
<dbReference type="Proteomes" id="UP001589607">
    <property type="component" value="Unassembled WGS sequence"/>
</dbReference>
<sequence length="44" mass="5199">MQKIRMHKKEVFRQFDVSKLPEGGDFEALHCQPSTNVYRSTMLD</sequence>
<gene>
    <name evidence="1" type="ORF">ACFFVF_01105</name>
</gene>
<dbReference type="RefSeq" id="WP_262912974.1">
    <property type="nucleotide sequence ID" value="NZ_CBCSGE010000032.1"/>
</dbReference>
<organism evidence="1 2">
    <name type="scientific">Flavobacterium jumunjinense</name>
    <dbReference type="NCBI Taxonomy" id="998845"/>
    <lineage>
        <taxon>Bacteria</taxon>
        <taxon>Pseudomonadati</taxon>
        <taxon>Bacteroidota</taxon>
        <taxon>Flavobacteriia</taxon>
        <taxon>Flavobacteriales</taxon>
        <taxon>Flavobacteriaceae</taxon>
        <taxon>Flavobacterium</taxon>
    </lineage>
</organism>